<name>A0A9D1SRM0_9CLOT</name>
<evidence type="ECO:0000313" key="7">
    <source>
        <dbReference type="Proteomes" id="UP000886748"/>
    </source>
</evidence>
<organism evidence="6 7">
    <name type="scientific">Candidatus Limenecus avicola</name>
    <dbReference type="NCBI Taxonomy" id="2840847"/>
    <lineage>
        <taxon>Bacteria</taxon>
        <taxon>Bacillati</taxon>
        <taxon>Bacillota</taxon>
        <taxon>Clostridia</taxon>
        <taxon>Eubacteriales</taxon>
        <taxon>Clostridiaceae</taxon>
        <taxon>Clostridiaceae incertae sedis</taxon>
        <taxon>Candidatus Limenecus</taxon>
    </lineage>
</organism>
<comment type="function">
    <text evidence="5">Structural component of flagellum, the bacterial motility apparatus. Part of the rod structure of flagellar basal body.</text>
</comment>
<comment type="subcellular location">
    <subcellularLocation>
        <location evidence="1">Bacterial flagellum basal body</location>
    </subcellularLocation>
</comment>
<evidence type="ECO:0000256" key="2">
    <source>
        <dbReference type="ARBA" id="ARBA00009677"/>
    </source>
</evidence>
<dbReference type="GO" id="GO:0030694">
    <property type="term" value="C:bacterial-type flagellum basal body, rod"/>
    <property type="evidence" value="ECO:0007669"/>
    <property type="project" value="InterPro"/>
</dbReference>
<dbReference type="GO" id="GO:0071973">
    <property type="term" value="P:bacterial-type flagellum-dependent cell motility"/>
    <property type="evidence" value="ECO:0007669"/>
    <property type="project" value="InterPro"/>
</dbReference>
<evidence type="ECO:0000256" key="3">
    <source>
        <dbReference type="ARBA" id="ARBA00014376"/>
    </source>
</evidence>
<proteinExistence type="inferred from homology"/>
<evidence type="ECO:0000256" key="5">
    <source>
        <dbReference type="ARBA" id="ARBA00024934"/>
    </source>
</evidence>
<comment type="caution">
    <text evidence="6">The sequence shown here is derived from an EMBL/GenBank/DDBJ whole genome shotgun (WGS) entry which is preliminary data.</text>
</comment>
<reference evidence="6" key="1">
    <citation type="submission" date="2020-10" db="EMBL/GenBank/DDBJ databases">
        <authorList>
            <person name="Gilroy R."/>
        </authorList>
    </citation>
    <scope>NUCLEOTIDE SEQUENCE</scope>
    <source>
        <strain evidence="6">CHK154-7741</strain>
    </source>
</reference>
<accession>A0A9D1SRM0</accession>
<reference evidence="6" key="2">
    <citation type="journal article" date="2021" name="PeerJ">
        <title>Extensive microbial diversity within the chicken gut microbiome revealed by metagenomics and culture.</title>
        <authorList>
            <person name="Gilroy R."/>
            <person name="Ravi A."/>
            <person name="Getino M."/>
            <person name="Pursley I."/>
            <person name="Horton D.L."/>
            <person name="Alikhan N.F."/>
            <person name="Baker D."/>
            <person name="Gharbi K."/>
            <person name="Hall N."/>
            <person name="Watson M."/>
            <person name="Adriaenssens E.M."/>
            <person name="Foster-Nyarko E."/>
            <person name="Jarju S."/>
            <person name="Secka A."/>
            <person name="Antonio M."/>
            <person name="Oren A."/>
            <person name="Chaudhuri R.R."/>
            <person name="La Ragione R."/>
            <person name="Hildebrand F."/>
            <person name="Pallen M.J."/>
        </authorList>
    </citation>
    <scope>NUCLEOTIDE SEQUENCE</scope>
    <source>
        <strain evidence="6">CHK154-7741</strain>
    </source>
</reference>
<protein>
    <recommendedName>
        <fullName evidence="3">Flagellar basal body rod protein FlgB</fullName>
    </recommendedName>
</protein>
<sequence length="168" mass="19188">MDLFNIRAIEVTKLAMDGLQKRQTAIASNTANAMTPDYQRKQVAFEDQLREIIAKDDVRRDLRMQNSLAYQKDPYKAGYTTNPNTTNIAQRLPQEQFMYIQQTRTDTDNYAPEVIKDTRWIDYGNGNNVNVEEEMMTMAKTGSQYNVLATVEGRFMSNLLDVVRGGGS</sequence>
<evidence type="ECO:0000313" key="6">
    <source>
        <dbReference type="EMBL" id="HIU92619.1"/>
    </source>
</evidence>
<evidence type="ECO:0000256" key="4">
    <source>
        <dbReference type="ARBA" id="ARBA00023143"/>
    </source>
</evidence>
<gene>
    <name evidence="6" type="ORF">IAD26_05730</name>
</gene>
<dbReference type="InterPro" id="IPR006300">
    <property type="entry name" value="FlgB"/>
</dbReference>
<dbReference type="EMBL" id="DVOD01000043">
    <property type="protein sequence ID" value="HIU92619.1"/>
    <property type="molecule type" value="Genomic_DNA"/>
</dbReference>
<dbReference type="AlphaFoldDB" id="A0A9D1SRM0"/>
<dbReference type="Proteomes" id="UP000886748">
    <property type="component" value="Unassembled WGS sequence"/>
</dbReference>
<comment type="similarity">
    <text evidence="2">Belongs to the flagella basal body rod proteins family.</text>
</comment>
<evidence type="ECO:0000256" key="1">
    <source>
        <dbReference type="ARBA" id="ARBA00004117"/>
    </source>
</evidence>
<dbReference type="PIRSF" id="PIRSF002889">
    <property type="entry name" value="Rod_FlgB"/>
    <property type="match status" value="1"/>
</dbReference>
<keyword evidence="4" id="KW-0975">Bacterial flagellum</keyword>